<feature type="active site" evidence="1">
    <location>
        <position position="268"/>
    </location>
</feature>
<comment type="cofactor">
    <cofactor evidence="2 3">
        <name>Zn(2+)</name>
        <dbReference type="ChEBI" id="CHEBI:29105"/>
    </cofactor>
    <text evidence="2 3">Binds 1 zinc ion per subunit.</text>
</comment>
<sequence length="403" mass="45449">MYLVILAYLLLFVTPAIVLNILQMRYIQTYATKKPVILNAHDYSIAASYAITRCRVALIEHIFSFIALVFWLFFGITYLTQFYNMLHISGFGANLLVILSFLGLHALIHIPFSIAQKRIDSHYGFNKQSVKGFVLDGIKMFVVSGILLGIIFALLLWIMESLSSWWLVGFCVVFAFLVFIRLVYPTLIAPMFNKFSPLDNESLRQRITTLMEHAGFHSSGIFVIDASRRDGRLNAYFGGLGSMKRVVLFDTLLDKISEDGLIAILGHELGHFKHGDITQNIIISGSILFAMFAIMGLFFEPLCLYLGLPFTDSSILILAILLFPVLSFLLMPIQSYFSRKAEYRADAFGASCVSKKALSEALVRLVNENKAFPYSHPAYIFFYYSHPPLLERLKALGGLHDGN</sequence>
<feature type="binding site" evidence="2">
    <location>
        <position position="342"/>
    </location>
    <ligand>
        <name>Zn(2+)</name>
        <dbReference type="ChEBI" id="CHEBI:29105"/>
        <note>catalytic</note>
    </ligand>
</feature>
<comment type="similarity">
    <text evidence="3">Belongs to the peptidase M48 family.</text>
</comment>
<feature type="domain" description="Peptidase M48" evidence="4">
    <location>
        <begin position="197"/>
        <end position="397"/>
    </location>
</feature>
<keyword evidence="3" id="KW-0482">Metalloprotease</keyword>
<feature type="domain" description="CAAX prenyl protease 1 N-terminal" evidence="5">
    <location>
        <begin position="38"/>
        <end position="194"/>
    </location>
</feature>
<name>A0A4U8UAN5_9HELI</name>
<dbReference type="InterPro" id="IPR001915">
    <property type="entry name" value="Peptidase_M48"/>
</dbReference>
<evidence type="ECO:0000313" key="6">
    <source>
        <dbReference type="EMBL" id="TLE11858.1"/>
    </source>
</evidence>
<gene>
    <name evidence="6" type="ORF">LS79_001770</name>
</gene>
<feature type="binding site" evidence="2">
    <location>
        <position position="267"/>
    </location>
    <ligand>
        <name>Zn(2+)</name>
        <dbReference type="ChEBI" id="CHEBI:29105"/>
        <note>catalytic</note>
    </ligand>
</feature>
<dbReference type="GO" id="GO:0071586">
    <property type="term" value="P:CAAX-box protein processing"/>
    <property type="evidence" value="ECO:0007669"/>
    <property type="project" value="InterPro"/>
</dbReference>
<dbReference type="Proteomes" id="UP000029857">
    <property type="component" value="Unassembled WGS sequence"/>
</dbReference>
<comment type="caution">
    <text evidence="6">The sequence shown here is derived from an EMBL/GenBank/DDBJ whole genome shotgun (WGS) entry which is preliminary data.</text>
</comment>
<accession>A0A4U8UAN5</accession>
<dbReference type="Gene3D" id="3.30.2010.10">
    <property type="entry name" value="Metalloproteases ('zincins'), catalytic domain"/>
    <property type="match status" value="1"/>
</dbReference>
<dbReference type="GO" id="GO:0046872">
    <property type="term" value="F:metal ion binding"/>
    <property type="evidence" value="ECO:0007669"/>
    <property type="project" value="UniProtKB-KW"/>
</dbReference>
<protein>
    <submittedName>
        <fullName evidence="6">M48 family peptidase</fullName>
    </submittedName>
</protein>
<keyword evidence="2" id="KW-0479">Metal-binding</keyword>
<proteinExistence type="inferred from homology"/>
<feature type="binding site" evidence="2">
    <location>
        <position position="271"/>
    </location>
    <ligand>
        <name>Zn(2+)</name>
        <dbReference type="ChEBI" id="CHEBI:29105"/>
        <note>catalytic</note>
    </ligand>
</feature>
<evidence type="ECO:0000256" key="2">
    <source>
        <dbReference type="PIRSR" id="PIRSR627057-2"/>
    </source>
</evidence>
<keyword evidence="2 3" id="KW-0862">Zinc</keyword>
<dbReference type="EMBL" id="JRPJ02000003">
    <property type="protein sequence ID" value="TLE11858.1"/>
    <property type="molecule type" value="Genomic_DNA"/>
</dbReference>
<evidence type="ECO:0000259" key="4">
    <source>
        <dbReference type="Pfam" id="PF01435"/>
    </source>
</evidence>
<feature type="active site" description="Proton donor" evidence="1">
    <location>
        <position position="346"/>
    </location>
</feature>
<dbReference type="PANTHER" id="PTHR10120">
    <property type="entry name" value="CAAX PRENYL PROTEASE 1"/>
    <property type="match status" value="1"/>
</dbReference>
<evidence type="ECO:0000259" key="5">
    <source>
        <dbReference type="Pfam" id="PF16491"/>
    </source>
</evidence>
<dbReference type="GO" id="GO:0004222">
    <property type="term" value="F:metalloendopeptidase activity"/>
    <property type="evidence" value="ECO:0007669"/>
    <property type="project" value="InterPro"/>
</dbReference>
<dbReference type="CDD" id="cd07343">
    <property type="entry name" value="M48A_Zmpste24p_like"/>
    <property type="match status" value="1"/>
</dbReference>
<dbReference type="Pfam" id="PF01435">
    <property type="entry name" value="Peptidase_M48"/>
    <property type="match status" value="1"/>
</dbReference>
<keyword evidence="3" id="KW-0378">Hydrolase</keyword>
<dbReference type="InterPro" id="IPR027057">
    <property type="entry name" value="CAXX_Prtase_1"/>
</dbReference>
<organism evidence="6 7">
    <name type="scientific">Helicobacter bilis</name>
    <dbReference type="NCBI Taxonomy" id="37372"/>
    <lineage>
        <taxon>Bacteria</taxon>
        <taxon>Pseudomonadati</taxon>
        <taxon>Campylobacterota</taxon>
        <taxon>Epsilonproteobacteria</taxon>
        <taxon>Campylobacterales</taxon>
        <taxon>Helicobacteraceae</taxon>
        <taxon>Helicobacter</taxon>
    </lineage>
</organism>
<dbReference type="AlphaFoldDB" id="A0A4U8UAN5"/>
<reference evidence="6 7" key="1">
    <citation type="journal article" date="2014" name="Genome Announc.">
        <title>Draft genome sequences of eight enterohepatic helicobacter species isolated from both laboratory and wild rodents.</title>
        <authorList>
            <person name="Sheh A."/>
            <person name="Shen Z."/>
            <person name="Fox J.G."/>
        </authorList>
    </citation>
    <scope>NUCLEOTIDE SEQUENCE [LARGE SCALE GENOMIC DNA]</scope>
    <source>
        <strain evidence="6 7">ATCC 49320</strain>
    </source>
</reference>
<dbReference type="Pfam" id="PF16491">
    <property type="entry name" value="Peptidase_M48_N"/>
    <property type="match status" value="1"/>
</dbReference>
<evidence type="ECO:0000313" key="7">
    <source>
        <dbReference type="Proteomes" id="UP000029857"/>
    </source>
</evidence>
<dbReference type="FunFam" id="3.30.2010.10:FF:000010">
    <property type="entry name" value="M48 family peptidase"/>
    <property type="match status" value="1"/>
</dbReference>
<evidence type="ECO:0000256" key="1">
    <source>
        <dbReference type="PIRSR" id="PIRSR627057-1"/>
    </source>
</evidence>
<keyword evidence="3" id="KW-0645">Protease</keyword>
<evidence type="ECO:0000256" key="3">
    <source>
        <dbReference type="RuleBase" id="RU003983"/>
    </source>
</evidence>
<dbReference type="InterPro" id="IPR032456">
    <property type="entry name" value="Peptidase_M48_N"/>
</dbReference>